<keyword evidence="5 7" id="KW-0040">ANK repeat</keyword>
<feature type="repeat" description="ANK" evidence="7">
    <location>
        <begin position="91"/>
        <end position="113"/>
    </location>
</feature>
<sequence length="565" mass="61416">MEKQPGLRLGPLERLQSFKLGGMEKQKSFKFGSMEKQKSFLERKLKESPGKRGDTTLHLAARAGNPVHVQRIISDCSGAQLKEFISKQNQDGETALYVASEKGHVEVVSEILKVSDVQSAAIKASNSFDAFHVAAKQGHLGVLKELLQTFPSLAMTTSSSNATALDSAATQGHVDIVNLLLETDASLAKIARNNGKTVLHSAARMGHVEVVRSLLIKDPGIGLRTDKKGQTAFHMAVKGNNVGIVLELLKPDSSIVNVEDNKGNTPLHIATRKGRLEIVQTLISIEGIQINALNRAGETALSIAEKSGLEEIAATLKDAGAVAFIEQDNHISPAKQLKQTVSDIKHDVQSQLKQTRQTDIRVQNIKKRLRKLHSGGLNNAINSNTVVAVLIATVAFAAIFTVPGQFVQEPAPAGLTLGQANIANNAAFIIFLVFDSLALFISLAVVVAQTSLIVVEQKAKKLMVFIVNKLMWLACLFISISFISLTYIVVGRKDWWLAWCTMAIGASIMLTTIGSMCYCIVVHRMEEKSLRSISRGSGSRSRSWSLSMPSDSELLNTEYKKMYAL</sequence>
<dbReference type="EMBL" id="JAGYWB010000009">
    <property type="protein sequence ID" value="KAI0510667.1"/>
    <property type="molecule type" value="Genomic_DNA"/>
</dbReference>
<dbReference type="SMART" id="SM00248">
    <property type="entry name" value="ANK"/>
    <property type="match status" value="8"/>
</dbReference>
<dbReference type="InterPro" id="IPR036770">
    <property type="entry name" value="Ankyrin_rpt-contain_sf"/>
</dbReference>
<feature type="transmembrane region" description="Helical" evidence="8">
    <location>
        <begin position="426"/>
        <end position="449"/>
    </location>
</feature>
<feature type="repeat" description="ANK" evidence="7">
    <location>
        <begin position="194"/>
        <end position="226"/>
    </location>
</feature>
<dbReference type="SUPFAM" id="SSF48403">
    <property type="entry name" value="Ankyrin repeat"/>
    <property type="match status" value="1"/>
</dbReference>
<feature type="domain" description="PGG" evidence="9">
    <location>
        <begin position="376"/>
        <end position="489"/>
    </location>
</feature>
<evidence type="ECO:0000313" key="10">
    <source>
        <dbReference type="EMBL" id="KAI0510667.1"/>
    </source>
</evidence>
<dbReference type="PANTHER" id="PTHR24186:SF8">
    <property type="entry name" value="ANKYRIN REPEAT FAMILY PROTEIN"/>
    <property type="match status" value="1"/>
</dbReference>
<evidence type="ECO:0000256" key="5">
    <source>
        <dbReference type="ARBA" id="ARBA00023043"/>
    </source>
</evidence>
<dbReference type="Pfam" id="PF13637">
    <property type="entry name" value="Ank_4"/>
    <property type="match status" value="1"/>
</dbReference>
<dbReference type="Gene3D" id="1.25.40.20">
    <property type="entry name" value="Ankyrin repeat-containing domain"/>
    <property type="match status" value="2"/>
</dbReference>
<evidence type="ECO:0000256" key="8">
    <source>
        <dbReference type="SAM" id="Phobius"/>
    </source>
</evidence>
<dbReference type="Pfam" id="PF12796">
    <property type="entry name" value="Ank_2"/>
    <property type="match status" value="2"/>
</dbReference>
<reference evidence="10" key="1">
    <citation type="journal article" date="2022" name="Front. Genet.">
        <title>Chromosome-Scale Assembly of the Dendrobium nobile Genome Provides Insights Into the Molecular Mechanism of the Biosynthesis of the Medicinal Active Ingredient of Dendrobium.</title>
        <authorList>
            <person name="Xu Q."/>
            <person name="Niu S.-C."/>
            <person name="Li K.-L."/>
            <person name="Zheng P.-J."/>
            <person name="Zhang X.-J."/>
            <person name="Jia Y."/>
            <person name="Liu Y."/>
            <person name="Niu Y.-X."/>
            <person name="Yu L.-H."/>
            <person name="Chen D.-F."/>
            <person name="Zhang G.-Q."/>
        </authorList>
    </citation>
    <scope>NUCLEOTIDE SEQUENCE</scope>
    <source>
        <tissue evidence="10">Leaf</tissue>
    </source>
</reference>
<evidence type="ECO:0000256" key="3">
    <source>
        <dbReference type="ARBA" id="ARBA00022737"/>
    </source>
</evidence>
<feature type="repeat" description="ANK" evidence="7">
    <location>
        <begin position="160"/>
        <end position="192"/>
    </location>
</feature>
<name>A0A8T3BEF7_DENNO</name>
<dbReference type="AlphaFoldDB" id="A0A8T3BEF7"/>
<dbReference type="InterPro" id="IPR002110">
    <property type="entry name" value="Ankyrin_rpt"/>
</dbReference>
<evidence type="ECO:0000256" key="4">
    <source>
        <dbReference type="ARBA" id="ARBA00022989"/>
    </source>
</evidence>
<feature type="repeat" description="ANK" evidence="7">
    <location>
        <begin position="228"/>
        <end position="261"/>
    </location>
</feature>
<evidence type="ECO:0000256" key="7">
    <source>
        <dbReference type="PROSITE-ProRule" id="PRU00023"/>
    </source>
</evidence>
<dbReference type="PROSITE" id="PS50297">
    <property type="entry name" value="ANK_REP_REGION"/>
    <property type="match status" value="4"/>
</dbReference>
<keyword evidence="4 8" id="KW-1133">Transmembrane helix</keyword>
<proteinExistence type="predicted"/>
<dbReference type="Pfam" id="PF13962">
    <property type="entry name" value="PGG"/>
    <property type="match status" value="1"/>
</dbReference>
<dbReference type="PANTHER" id="PTHR24186">
    <property type="entry name" value="PROTEIN PHOSPHATASE 1 REGULATORY SUBUNIT"/>
    <property type="match status" value="1"/>
</dbReference>
<keyword evidence="11" id="KW-1185">Reference proteome</keyword>
<accession>A0A8T3BEF7</accession>
<organism evidence="10 11">
    <name type="scientific">Dendrobium nobile</name>
    <name type="common">Orchid</name>
    <dbReference type="NCBI Taxonomy" id="94219"/>
    <lineage>
        <taxon>Eukaryota</taxon>
        <taxon>Viridiplantae</taxon>
        <taxon>Streptophyta</taxon>
        <taxon>Embryophyta</taxon>
        <taxon>Tracheophyta</taxon>
        <taxon>Spermatophyta</taxon>
        <taxon>Magnoliopsida</taxon>
        <taxon>Liliopsida</taxon>
        <taxon>Asparagales</taxon>
        <taxon>Orchidaceae</taxon>
        <taxon>Epidendroideae</taxon>
        <taxon>Malaxideae</taxon>
        <taxon>Dendrobiinae</taxon>
        <taxon>Dendrobium</taxon>
    </lineage>
</organism>
<dbReference type="SMR" id="A0A8T3BEF7"/>
<feature type="transmembrane region" description="Helical" evidence="8">
    <location>
        <begin position="496"/>
        <end position="521"/>
    </location>
</feature>
<dbReference type="GO" id="GO:0005886">
    <property type="term" value="C:plasma membrane"/>
    <property type="evidence" value="ECO:0007669"/>
    <property type="project" value="TreeGrafter"/>
</dbReference>
<comment type="subcellular location">
    <subcellularLocation>
        <location evidence="1">Membrane</location>
        <topology evidence="1">Multi-pass membrane protein</topology>
    </subcellularLocation>
</comment>
<dbReference type="OrthoDB" id="194358at2759"/>
<dbReference type="Proteomes" id="UP000829196">
    <property type="component" value="Unassembled WGS sequence"/>
</dbReference>
<dbReference type="InterPro" id="IPR026961">
    <property type="entry name" value="PGG_dom"/>
</dbReference>
<keyword evidence="2 8" id="KW-0812">Transmembrane</keyword>
<feature type="transmembrane region" description="Helical" evidence="8">
    <location>
        <begin position="386"/>
        <end position="406"/>
    </location>
</feature>
<dbReference type="PROSITE" id="PS50088">
    <property type="entry name" value="ANK_REPEAT"/>
    <property type="match status" value="5"/>
</dbReference>
<evidence type="ECO:0000256" key="2">
    <source>
        <dbReference type="ARBA" id="ARBA00022692"/>
    </source>
</evidence>
<feature type="transmembrane region" description="Helical" evidence="8">
    <location>
        <begin position="470"/>
        <end position="490"/>
    </location>
</feature>
<gene>
    <name evidence="10" type="ORF">KFK09_011276</name>
</gene>
<evidence type="ECO:0000256" key="6">
    <source>
        <dbReference type="ARBA" id="ARBA00023136"/>
    </source>
</evidence>
<feature type="repeat" description="ANK" evidence="7">
    <location>
        <begin position="262"/>
        <end position="284"/>
    </location>
</feature>
<evidence type="ECO:0000313" key="11">
    <source>
        <dbReference type="Proteomes" id="UP000829196"/>
    </source>
</evidence>
<keyword evidence="6 8" id="KW-0472">Membrane</keyword>
<keyword evidence="3" id="KW-0677">Repeat</keyword>
<comment type="caution">
    <text evidence="10">The sequence shown here is derived from an EMBL/GenBank/DDBJ whole genome shotgun (WGS) entry which is preliminary data.</text>
</comment>
<evidence type="ECO:0000259" key="9">
    <source>
        <dbReference type="Pfam" id="PF13962"/>
    </source>
</evidence>
<evidence type="ECO:0000256" key="1">
    <source>
        <dbReference type="ARBA" id="ARBA00004141"/>
    </source>
</evidence>
<protein>
    <recommendedName>
        <fullName evidence="9">PGG domain-containing protein</fullName>
    </recommendedName>
</protein>